<gene>
    <name evidence="2" type="ordered locus">Dgeo_2068</name>
</gene>
<reference evidence="2" key="1">
    <citation type="submission" date="2006-04" db="EMBL/GenBank/DDBJ databases">
        <title>Complete sequence of chromosome of Deinococcus geothermalis DSM 11300.</title>
        <authorList>
            <consortium name="US DOE Joint Genome Institute"/>
            <person name="Copeland A."/>
            <person name="Lucas S."/>
            <person name="Lapidus A."/>
            <person name="Barry K."/>
            <person name="Detter J.C."/>
            <person name="Glavina del Rio T."/>
            <person name="Hammon N."/>
            <person name="Israni S."/>
            <person name="Dalin E."/>
            <person name="Tice H."/>
            <person name="Pitluck S."/>
            <person name="Brettin T."/>
            <person name="Bruce D."/>
            <person name="Han C."/>
            <person name="Tapia R."/>
            <person name="Saunders E."/>
            <person name="Gilna P."/>
            <person name="Schmutz J."/>
            <person name="Larimer F."/>
            <person name="Land M."/>
            <person name="Hauser L."/>
            <person name="Kyrpides N."/>
            <person name="Kim E."/>
            <person name="Daly M.J."/>
            <person name="Fredrickson J.K."/>
            <person name="Makarova K.S."/>
            <person name="Gaidamakova E.K."/>
            <person name="Zhai M."/>
            <person name="Richardson P."/>
        </authorList>
    </citation>
    <scope>NUCLEOTIDE SEQUENCE</scope>
    <source>
        <strain evidence="2">DSM 11300</strain>
    </source>
</reference>
<dbReference type="RefSeq" id="WP_011531188.1">
    <property type="nucleotide sequence ID" value="NC_008025.1"/>
</dbReference>
<dbReference type="EMBL" id="CP000359">
    <property type="protein sequence ID" value="ABF46362.1"/>
    <property type="molecule type" value="Genomic_DNA"/>
</dbReference>
<name>Q1IWM2_DEIGD</name>
<keyword evidence="3" id="KW-1185">Reference proteome</keyword>
<dbReference type="KEGG" id="dge:Dgeo_2068"/>
<feature type="signal peptide" evidence="1">
    <location>
        <begin position="1"/>
        <end position="19"/>
    </location>
</feature>
<sequence>MKNALLGFLALSAVSTASAASVGAYFGTDATGVYYQTDRTDTSNLRYGANVYNLFRGGTLSLGGEVASLNRISGQSLGGLDPYYGLGLGASLSIGANLGVAVYPHGLLGLRYNVSGPFTVFGEINAGPTLALGTGNFGLGLGFGARLGLDYQLR</sequence>
<proteinExistence type="predicted"/>
<accession>Q1IWM2</accession>
<dbReference type="Proteomes" id="UP000002431">
    <property type="component" value="Chromosome"/>
</dbReference>
<dbReference type="STRING" id="319795.Dgeo_2068"/>
<dbReference type="HOGENOM" id="CLU_120386_0_0_0"/>
<evidence type="ECO:0000313" key="2">
    <source>
        <dbReference type="EMBL" id="ABF46362.1"/>
    </source>
</evidence>
<organism evidence="2 3">
    <name type="scientific">Deinococcus geothermalis (strain DSM 11300 / CIP 105573 / AG-3a)</name>
    <dbReference type="NCBI Taxonomy" id="319795"/>
    <lineage>
        <taxon>Bacteria</taxon>
        <taxon>Thermotogati</taxon>
        <taxon>Deinococcota</taxon>
        <taxon>Deinococci</taxon>
        <taxon>Deinococcales</taxon>
        <taxon>Deinococcaceae</taxon>
        <taxon>Deinococcus</taxon>
    </lineage>
</organism>
<evidence type="ECO:0008006" key="4">
    <source>
        <dbReference type="Google" id="ProtNLM"/>
    </source>
</evidence>
<dbReference type="AlphaFoldDB" id="Q1IWM2"/>
<feature type="chain" id="PRO_5004191385" description="Outer membrane protein beta-barrel domain-containing protein" evidence="1">
    <location>
        <begin position="20"/>
        <end position="154"/>
    </location>
</feature>
<protein>
    <recommendedName>
        <fullName evidence="4">Outer membrane protein beta-barrel domain-containing protein</fullName>
    </recommendedName>
</protein>
<evidence type="ECO:0000256" key="1">
    <source>
        <dbReference type="SAM" id="SignalP"/>
    </source>
</evidence>
<evidence type="ECO:0000313" key="3">
    <source>
        <dbReference type="Proteomes" id="UP000002431"/>
    </source>
</evidence>
<keyword evidence="1" id="KW-0732">Signal</keyword>